<accession>A0AAU8A7U4</accession>
<dbReference type="RefSeq" id="WP_079545998.1">
    <property type="nucleotide sequence ID" value="NZ_CP117826.1"/>
</dbReference>
<evidence type="ECO:0000313" key="2">
    <source>
        <dbReference type="EMBL" id="XCC61908.1"/>
    </source>
</evidence>
<dbReference type="AlphaFoldDB" id="A0AAU8A7U4"/>
<protein>
    <recommendedName>
        <fullName evidence="3">DUF4190 domain-containing protein</fullName>
    </recommendedName>
</protein>
<organism evidence="2">
    <name type="scientific">Christensenella massiliensis</name>
    <dbReference type="NCBI Taxonomy" id="1805714"/>
    <lineage>
        <taxon>Bacteria</taxon>
        <taxon>Bacillati</taxon>
        <taxon>Bacillota</taxon>
        <taxon>Clostridia</taxon>
        <taxon>Christensenellales</taxon>
        <taxon>Christensenellaceae</taxon>
        <taxon>Christensenella</taxon>
    </lineage>
</organism>
<keyword evidence="1" id="KW-0812">Transmembrane</keyword>
<gene>
    <name evidence="2" type="ORF">PUP29_10270</name>
</gene>
<dbReference type="EMBL" id="CP117826">
    <property type="protein sequence ID" value="XCC61908.1"/>
    <property type="molecule type" value="Genomic_DNA"/>
</dbReference>
<keyword evidence="1" id="KW-1133">Transmembrane helix</keyword>
<name>A0AAU8A7U4_9FIRM</name>
<keyword evidence="1" id="KW-0472">Membrane</keyword>
<evidence type="ECO:0008006" key="3">
    <source>
        <dbReference type="Google" id="ProtNLM"/>
    </source>
</evidence>
<reference evidence="2" key="1">
    <citation type="submission" date="2023-02" db="EMBL/GenBank/DDBJ databases">
        <title>Gut commensal Christensenella minuta modulates host metabolism via a new class of secondary bile acids.</title>
        <authorList>
            <person name="Liu C."/>
        </authorList>
    </citation>
    <scope>NUCLEOTIDE SEQUENCE</scope>
    <source>
        <strain evidence="2">CA70</strain>
    </source>
</reference>
<sequence length="235" mass="25230">MARFTADFIVTRPDADRFIAFVAQDFFQKEGFQYVSFKGENVWRKGMGALAAPRFMKLEFKDGRVHLEAWLRTVWLPGVYGKEMDLTGAWGFAVKELFRGTVQQLIGLLQQPQMVNGTQQPPHMQPQMSCGEQAAPSCGKIQAAGPEPQQPVPVIVHSTQGSAVLALVMGLVGLLGLLIPIAGIVCGVIAILSGMKGRCSPAGGMATAGFILGIIAIVLSAASWALTVIVAFMRL</sequence>
<feature type="transmembrane region" description="Helical" evidence="1">
    <location>
        <begin position="163"/>
        <end position="192"/>
    </location>
</feature>
<proteinExistence type="predicted"/>
<evidence type="ECO:0000256" key="1">
    <source>
        <dbReference type="SAM" id="Phobius"/>
    </source>
</evidence>
<feature type="transmembrane region" description="Helical" evidence="1">
    <location>
        <begin position="204"/>
        <end position="233"/>
    </location>
</feature>